<protein>
    <submittedName>
        <fullName evidence="3">Uncharacterized protein</fullName>
    </submittedName>
</protein>
<feature type="compositionally biased region" description="Polar residues" evidence="1">
    <location>
        <begin position="42"/>
        <end position="58"/>
    </location>
</feature>
<keyword evidence="4" id="KW-1185">Reference proteome</keyword>
<evidence type="ECO:0000313" key="4">
    <source>
        <dbReference type="Proteomes" id="UP000636800"/>
    </source>
</evidence>
<dbReference type="EMBL" id="JADCNM010000554">
    <property type="protein sequence ID" value="KAG0446703.1"/>
    <property type="molecule type" value="Genomic_DNA"/>
</dbReference>
<dbReference type="EMBL" id="JADCNL010000553">
    <property type="protein sequence ID" value="KAG0446744.1"/>
    <property type="molecule type" value="Genomic_DNA"/>
</dbReference>
<evidence type="ECO:0000256" key="1">
    <source>
        <dbReference type="SAM" id="MobiDB-lite"/>
    </source>
</evidence>
<evidence type="ECO:0000313" key="3">
    <source>
        <dbReference type="EMBL" id="KAG0446744.1"/>
    </source>
</evidence>
<reference evidence="4 5" key="1">
    <citation type="journal article" date="2020" name="Nat. Food">
        <title>A phased Vanilla planifolia genome enables genetic improvement of flavour and production.</title>
        <authorList>
            <person name="Hasing T."/>
            <person name="Tang H."/>
            <person name="Brym M."/>
            <person name="Khazi F."/>
            <person name="Huang T."/>
            <person name="Chambers A.H."/>
        </authorList>
    </citation>
    <scope>NUCLEOTIDE SEQUENCE [LARGE SCALE GENOMIC DNA]</scope>
    <source>
        <tissue evidence="3">Leaf</tissue>
    </source>
</reference>
<dbReference type="Proteomes" id="UP000636800">
    <property type="component" value="Unassembled WGS sequence"/>
</dbReference>
<comment type="caution">
    <text evidence="3">The sequence shown here is derived from an EMBL/GenBank/DDBJ whole genome shotgun (WGS) entry which is preliminary data.</text>
</comment>
<feature type="region of interest" description="Disordered" evidence="1">
    <location>
        <begin position="123"/>
        <end position="143"/>
    </location>
</feature>
<evidence type="ECO:0000313" key="5">
    <source>
        <dbReference type="Proteomes" id="UP000639772"/>
    </source>
</evidence>
<evidence type="ECO:0000313" key="2">
    <source>
        <dbReference type="EMBL" id="KAG0446703.1"/>
    </source>
</evidence>
<feature type="compositionally biased region" description="Basic residues" evidence="1">
    <location>
        <begin position="26"/>
        <end position="39"/>
    </location>
</feature>
<accession>A0A835P6U8</accession>
<gene>
    <name evidence="3" type="ORF">HPP92_028684</name>
    <name evidence="2" type="ORF">HPP92_028699</name>
</gene>
<dbReference type="Proteomes" id="UP000639772">
    <property type="component" value="Unassembled WGS sequence"/>
</dbReference>
<feature type="region of interest" description="Disordered" evidence="1">
    <location>
        <begin position="26"/>
        <end position="73"/>
    </location>
</feature>
<proteinExistence type="predicted"/>
<name>A0A835P6U8_VANPL</name>
<dbReference type="AlphaFoldDB" id="A0A835P6U8"/>
<sequence>MQGAPTISPTASQRWLSPLPGWLSKHHALSSRSPRHFRRQAASITQHHNSAGSGSGRRSTPYAHQPPPCSSRASLRSHYARLFTVTWRVRLPGRSLKRRRAAFQLTRSVDKLRRSACAKPVEMAGSARKFSPEQPSLMSRKKDSRIVDVAGADTTSDGYHPQETNYGVFQGFKSFELSDKFKASRWQPALGTLRQPCHMLTSSASPRIHEFNKVLHSSSRFRHFLPWVPASRLN</sequence>
<organism evidence="3 4">
    <name type="scientific">Vanilla planifolia</name>
    <name type="common">Vanilla</name>
    <dbReference type="NCBI Taxonomy" id="51239"/>
    <lineage>
        <taxon>Eukaryota</taxon>
        <taxon>Viridiplantae</taxon>
        <taxon>Streptophyta</taxon>
        <taxon>Embryophyta</taxon>
        <taxon>Tracheophyta</taxon>
        <taxon>Spermatophyta</taxon>
        <taxon>Magnoliopsida</taxon>
        <taxon>Liliopsida</taxon>
        <taxon>Asparagales</taxon>
        <taxon>Orchidaceae</taxon>
        <taxon>Vanilloideae</taxon>
        <taxon>Vanilleae</taxon>
        <taxon>Vanilla</taxon>
    </lineage>
</organism>